<sequence>MSSDAIVPVLIVGGGPTALATALTLTKNNIPVRIIQKDEHYHRGQRGAGIQVFPFPFPAKHSHNRYVQPRTLEYYNLLGVLPDILERGIPVVPIRIYKLPGGTEPIKTFPMVEFEENTPAIPHNMPHLLGQANQEAVMREHLEKLGVRVELNTEFLSYEQHEDGVVAHLVRQLGEEKIPETVRCDWLVGADGARSVVRKQLGVTFLGETHSEHLIFGEIEVKGLSSDYWHVWGTLGGTLVVLRPTETEGLFWFVVGGSIDHAKFMTDHDAVIQYMRDYTERTDFEFGKVRFISDFRPNVRMVDKFGVERVFLAGDAAHGLNTGVQDGVNLGWKLALVIKNYASPSLLSTYTTERLPVVAHMLKMTTALFQKTRASTIDGHGAEQAWTRGGAVKQLGINYRWSPIVRDERTPYVRPADTEQLEVYGAEGGDTSVLRAGDRAPDAPGLVNSRQPDAEPTKLFSIFGVTYHTVLIFSSDAAQIRAVLDTVKEYPPNTVKTVAIHPQGTSTVTAFEDADYVVTDRDGYAYNGYNVADPASTTIVIARPDGVVGGIVFTVDGMHKFFQAYH</sequence>
<dbReference type="OMA" id="NCHAYAG"/>
<dbReference type="OrthoDB" id="2690153at2759"/>
<dbReference type="Gene3D" id="3.30.70.2450">
    <property type="match status" value="1"/>
</dbReference>
<dbReference type="SUPFAM" id="SSF51905">
    <property type="entry name" value="FAD/NAD(P)-binding domain"/>
    <property type="match status" value="1"/>
</dbReference>
<keyword evidence="4" id="KW-0560">Oxidoreductase</keyword>
<dbReference type="InterPro" id="IPR036188">
    <property type="entry name" value="FAD/NAD-bd_sf"/>
</dbReference>
<dbReference type="PANTHER" id="PTHR43004:SF19">
    <property type="entry name" value="BINDING MONOOXYGENASE, PUTATIVE (JCVI)-RELATED"/>
    <property type="match status" value="1"/>
</dbReference>
<dbReference type="AlphaFoldDB" id="A0A2H3J2W2"/>
<reference evidence="6 7" key="1">
    <citation type="journal article" date="2012" name="Science">
        <title>The Paleozoic origin of enzymatic lignin decomposition reconstructed from 31 fungal genomes.</title>
        <authorList>
            <person name="Floudas D."/>
            <person name="Binder M."/>
            <person name="Riley R."/>
            <person name="Barry K."/>
            <person name="Blanchette R.A."/>
            <person name="Henrissat B."/>
            <person name="Martinez A.T."/>
            <person name="Otillar R."/>
            <person name="Spatafora J.W."/>
            <person name="Yadav J.S."/>
            <person name="Aerts A."/>
            <person name="Benoit I."/>
            <person name="Boyd A."/>
            <person name="Carlson A."/>
            <person name="Copeland A."/>
            <person name="Coutinho P.M."/>
            <person name="de Vries R.P."/>
            <person name="Ferreira P."/>
            <person name="Findley K."/>
            <person name="Foster B."/>
            <person name="Gaskell J."/>
            <person name="Glotzer D."/>
            <person name="Gorecki P."/>
            <person name="Heitman J."/>
            <person name="Hesse C."/>
            <person name="Hori C."/>
            <person name="Igarashi K."/>
            <person name="Jurgens J.A."/>
            <person name="Kallen N."/>
            <person name="Kersten P."/>
            <person name="Kohler A."/>
            <person name="Kuees U."/>
            <person name="Kumar T.K.A."/>
            <person name="Kuo A."/>
            <person name="LaButti K."/>
            <person name="Larrondo L.F."/>
            <person name="Lindquist E."/>
            <person name="Ling A."/>
            <person name="Lombard V."/>
            <person name="Lucas S."/>
            <person name="Lundell T."/>
            <person name="Martin R."/>
            <person name="McLaughlin D.J."/>
            <person name="Morgenstern I."/>
            <person name="Morin E."/>
            <person name="Murat C."/>
            <person name="Nagy L.G."/>
            <person name="Nolan M."/>
            <person name="Ohm R.A."/>
            <person name="Patyshakuliyeva A."/>
            <person name="Rokas A."/>
            <person name="Ruiz-Duenas F.J."/>
            <person name="Sabat G."/>
            <person name="Salamov A."/>
            <person name="Samejima M."/>
            <person name="Schmutz J."/>
            <person name="Slot J.C."/>
            <person name="St John F."/>
            <person name="Stenlid J."/>
            <person name="Sun H."/>
            <person name="Sun S."/>
            <person name="Syed K."/>
            <person name="Tsang A."/>
            <person name="Wiebenga A."/>
            <person name="Young D."/>
            <person name="Pisabarro A."/>
            <person name="Eastwood D.C."/>
            <person name="Martin F."/>
            <person name="Cullen D."/>
            <person name="Grigoriev I.V."/>
            <person name="Hibbett D.S."/>
        </authorList>
    </citation>
    <scope>NUCLEOTIDE SEQUENCE [LARGE SCALE GENOMIC DNA]</scope>
    <source>
        <strain evidence="6 7">MD-104</strain>
    </source>
</reference>
<dbReference type="PRINTS" id="PR00420">
    <property type="entry name" value="RNGMNOXGNASE"/>
</dbReference>
<dbReference type="Pfam" id="PF01494">
    <property type="entry name" value="FAD_binding_3"/>
    <property type="match status" value="1"/>
</dbReference>
<gene>
    <name evidence="6" type="ORF">WOLCODRAFT_166998</name>
</gene>
<dbReference type="STRING" id="742152.A0A2H3J2W2"/>
<feature type="domain" description="FAD-binding" evidence="5">
    <location>
        <begin position="61"/>
        <end position="363"/>
    </location>
</feature>
<evidence type="ECO:0000256" key="3">
    <source>
        <dbReference type="ARBA" id="ARBA00022827"/>
    </source>
</evidence>
<dbReference type="Proteomes" id="UP000218811">
    <property type="component" value="Unassembled WGS sequence"/>
</dbReference>
<dbReference type="PANTHER" id="PTHR43004">
    <property type="entry name" value="TRK SYSTEM POTASSIUM UPTAKE PROTEIN"/>
    <property type="match status" value="1"/>
</dbReference>
<accession>A0A2H3J2W2</accession>
<name>A0A2H3J2W2_WOLCO</name>
<comment type="cofactor">
    <cofactor evidence="1">
        <name>FAD</name>
        <dbReference type="ChEBI" id="CHEBI:57692"/>
    </cofactor>
</comment>
<evidence type="ECO:0000313" key="6">
    <source>
        <dbReference type="EMBL" id="PCH36572.1"/>
    </source>
</evidence>
<evidence type="ECO:0000256" key="2">
    <source>
        <dbReference type="ARBA" id="ARBA00022630"/>
    </source>
</evidence>
<dbReference type="GO" id="GO:0016709">
    <property type="term" value="F:oxidoreductase activity, acting on paired donors, with incorporation or reduction of molecular oxygen, NAD(P)H as one donor, and incorporation of one atom of oxygen"/>
    <property type="evidence" value="ECO:0007669"/>
    <property type="project" value="UniProtKB-ARBA"/>
</dbReference>
<protein>
    <submittedName>
        <fullName evidence="6">Monooxygenase</fullName>
    </submittedName>
</protein>
<dbReference type="InterPro" id="IPR050641">
    <property type="entry name" value="RIFMO-like"/>
</dbReference>
<evidence type="ECO:0000256" key="4">
    <source>
        <dbReference type="ARBA" id="ARBA00023002"/>
    </source>
</evidence>
<proteinExistence type="predicted"/>
<keyword evidence="2" id="KW-0285">Flavoprotein</keyword>
<dbReference type="EMBL" id="KB467887">
    <property type="protein sequence ID" value="PCH36572.1"/>
    <property type="molecule type" value="Genomic_DNA"/>
</dbReference>
<evidence type="ECO:0000259" key="5">
    <source>
        <dbReference type="Pfam" id="PF01494"/>
    </source>
</evidence>
<keyword evidence="7" id="KW-1185">Reference proteome</keyword>
<keyword evidence="6" id="KW-0503">Monooxygenase</keyword>
<evidence type="ECO:0000313" key="7">
    <source>
        <dbReference type="Proteomes" id="UP000218811"/>
    </source>
</evidence>
<dbReference type="Gene3D" id="3.50.50.60">
    <property type="entry name" value="FAD/NAD(P)-binding domain"/>
    <property type="match status" value="2"/>
</dbReference>
<organism evidence="6 7">
    <name type="scientific">Wolfiporia cocos (strain MD-104)</name>
    <name type="common">Brown rot fungus</name>
    <dbReference type="NCBI Taxonomy" id="742152"/>
    <lineage>
        <taxon>Eukaryota</taxon>
        <taxon>Fungi</taxon>
        <taxon>Dikarya</taxon>
        <taxon>Basidiomycota</taxon>
        <taxon>Agaricomycotina</taxon>
        <taxon>Agaricomycetes</taxon>
        <taxon>Polyporales</taxon>
        <taxon>Phaeolaceae</taxon>
        <taxon>Wolfiporia</taxon>
    </lineage>
</organism>
<evidence type="ECO:0000256" key="1">
    <source>
        <dbReference type="ARBA" id="ARBA00001974"/>
    </source>
</evidence>
<dbReference type="GO" id="GO:0071949">
    <property type="term" value="F:FAD binding"/>
    <property type="evidence" value="ECO:0007669"/>
    <property type="project" value="InterPro"/>
</dbReference>
<dbReference type="InterPro" id="IPR002938">
    <property type="entry name" value="FAD-bd"/>
</dbReference>
<keyword evidence="3" id="KW-0274">FAD</keyword>